<keyword evidence="4" id="KW-0614">Plasmid</keyword>
<dbReference type="RefSeq" id="WP_252161485.1">
    <property type="nucleotide sequence ID" value="NZ_CP098810.1"/>
</dbReference>
<dbReference type="AlphaFoldDB" id="A0A9Q8YHU4"/>
<reference evidence="4" key="1">
    <citation type="submission" date="2022-06" db="EMBL/GenBank/DDBJ databases">
        <title>Physiological and biochemical characterization and genomic elucidation of a strain of the genus Ensifer adhaerens M8 that combines arsenic oxidation and chromium reduction.</title>
        <authorList>
            <person name="Li X."/>
            <person name="Yu c."/>
        </authorList>
    </citation>
    <scope>NUCLEOTIDE SEQUENCE</scope>
    <source>
        <strain evidence="4">M8</strain>
        <plasmid evidence="4">pC</plasmid>
    </source>
</reference>
<gene>
    <name evidence="4" type="ORF">NE863_35345</name>
</gene>
<evidence type="ECO:0000313" key="5">
    <source>
        <dbReference type="Proteomes" id="UP001055460"/>
    </source>
</evidence>
<dbReference type="InterPro" id="IPR029479">
    <property type="entry name" value="Nitroreductase"/>
</dbReference>
<evidence type="ECO:0000256" key="2">
    <source>
        <dbReference type="ARBA" id="ARBA00023002"/>
    </source>
</evidence>
<feature type="domain" description="Nitroreductase" evidence="3">
    <location>
        <begin position="18"/>
        <end position="163"/>
    </location>
</feature>
<evidence type="ECO:0000313" key="4">
    <source>
        <dbReference type="EMBL" id="USJ28416.1"/>
    </source>
</evidence>
<comment type="similarity">
    <text evidence="1">Belongs to the nitroreductase family.</text>
</comment>
<dbReference type="InterPro" id="IPR000415">
    <property type="entry name" value="Nitroreductase-like"/>
</dbReference>
<dbReference type="Pfam" id="PF00881">
    <property type="entry name" value="Nitroreductase"/>
    <property type="match status" value="1"/>
</dbReference>
<accession>A0A9Q8YHU4</accession>
<dbReference type="CDD" id="cd02138">
    <property type="entry name" value="TdsD-like"/>
    <property type="match status" value="1"/>
</dbReference>
<dbReference type="Gene3D" id="3.40.109.10">
    <property type="entry name" value="NADH Oxidase"/>
    <property type="match status" value="1"/>
</dbReference>
<geneLocation type="plasmid" evidence="4 5">
    <name>pC</name>
</geneLocation>
<dbReference type="PANTHER" id="PTHR43673">
    <property type="entry name" value="NAD(P)H NITROREDUCTASE YDGI-RELATED"/>
    <property type="match status" value="1"/>
</dbReference>
<evidence type="ECO:0000256" key="1">
    <source>
        <dbReference type="ARBA" id="ARBA00007118"/>
    </source>
</evidence>
<proteinExistence type="inferred from homology"/>
<keyword evidence="2" id="KW-0560">Oxidoreductase</keyword>
<dbReference type="EMBL" id="CP098810">
    <property type="protein sequence ID" value="USJ28416.1"/>
    <property type="molecule type" value="Genomic_DNA"/>
</dbReference>
<dbReference type="Proteomes" id="UP001055460">
    <property type="component" value="Plasmid pC"/>
</dbReference>
<dbReference type="SUPFAM" id="SSF55469">
    <property type="entry name" value="FMN-dependent nitroreductase-like"/>
    <property type="match status" value="1"/>
</dbReference>
<dbReference type="GO" id="GO:0016491">
    <property type="term" value="F:oxidoreductase activity"/>
    <property type="evidence" value="ECO:0007669"/>
    <property type="project" value="UniProtKB-KW"/>
</dbReference>
<sequence length="200" mass="22327">MNADKRKADYPIPGMFVERWSARALTGEGIAREELLTLLEAARWAPSAFNAQPWRFVYTMRGDEGWESLFSTLLPLNQSWVQRAAAIVFLVSKTTRIDMISGQEVANTTHAFDTGAAWGYLALHAHLKGWVAHAMIGLDFARATAVIGLPDDHIVLAAVAIGRQGSTDTLPENLKPRELPSPREKLETLTYHVRFDQTRQ</sequence>
<evidence type="ECO:0000259" key="3">
    <source>
        <dbReference type="Pfam" id="PF00881"/>
    </source>
</evidence>
<dbReference type="PANTHER" id="PTHR43673:SF10">
    <property type="entry name" value="NADH DEHYDROGENASE_NAD(P)H NITROREDUCTASE XCC3605-RELATED"/>
    <property type="match status" value="1"/>
</dbReference>
<organism evidence="4 5">
    <name type="scientific">Ensifer adhaerens</name>
    <name type="common">Sinorhizobium morelense</name>
    <dbReference type="NCBI Taxonomy" id="106592"/>
    <lineage>
        <taxon>Bacteria</taxon>
        <taxon>Pseudomonadati</taxon>
        <taxon>Pseudomonadota</taxon>
        <taxon>Alphaproteobacteria</taxon>
        <taxon>Hyphomicrobiales</taxon>
        <taxon>Rhizobiaceae</taxon>
        <taxon>Sinorhizobium/Ensifer group</taxon>
        <taxon>Ensifer</taxon>
    </lineage>
</organism>
<protein>
    <submittedName>
        <fullName evidence="4">Nitroreductase family protein</fullName>
    </submittedName>
</protein>
<name>A0A9Q8YHU4_ENSAD</name>